<dbReference type="PROSITE" id="PS50109">
    <property type="entry name" value="HIS_KIN"/>
    <property type="match status" value="1"/>
</dbReference>
<keyword evidence="10" id="KW-0472">Membrane</keyword>
<evidence type="ECO:0000256" key="7">
    <source>
        <dbReference type="ARBA" id="ARBA00022741"/>
    </source>
</evidence>
<dbReference type="SUPFAM" id="SSF55874">
    <property type="entry name" value="ATPase domain of HSP90 chaperone/DNA topoisomerase II/histidine kinase"/>
    <property type="match status" value="1"/>
</dbReference>
<gene>
    <name evidence="12" type="ORF">CAP_0287</name>
</gene>
<keyword evidence="13" id="KW-1185">Reference proteome</keyword>
<dbReference type="RefSeq" id="WP_044250597.1">
    <property type="nucleotide sequence ID" value="NZ_ASRX01000100.1"/>
</dbReference>
<proteinExistence type="predicted"/>
<dbReference type="STRING" id="1192034.CAP_0287"/>
<feature type="transmembrane region" description="Helical" evidence="10">
    <location>
        <begin position="42"/>
        <end position="63"/>
    </location>
</feature>
<feature type="transmembrane region" description="Helical" evidence="10">
    <location>
        <begin position="75"/>
        <end position="95"/>
    </location>
</feature>
<evidence type="ECO:0000256" key="6">
    <source>
        <dbReference type="ARBA" id="ARBA00022679"/>
    </source>
</evidence>
<comment type="subcellular location">
    <subcellularLocation>
        <location evidence="2">Cell membrane</location>
        <topology evidence="2">Multi-pass membrane protein</topology>
    </subcellularLocation>
</comment>
<feature type="transmembrane region" description="Helical" evidence="10">
    <location>
        <begin position="17"/>
        <end position="36"/>
    </location>
</feature>
<dbReference type="InterPro" id="IPR005467">
    <property type="entry name" value="His_kinase_dom"/>
</dbReference>
<dbReference type="GO" id="GO:0000155">
    <property type="term" value="F:phosphorelay sensor kinase activity"/>
    <property type="evidence" value="ECO:0007669"/>
    <property type="project" value="InterPro"/>
</dbReference>
<dbReference type="eggNOG" id="COG4191">
    <property type="taxonomic scope" value="Bacteria"/>
</dbReference>
<organism evidence="12 13">
    <name type="scientific">Chondromyces apiculatus DSM 436</name>
    <dbReference type="NCBI Taxonomy" id="1192034"/>
    <lineage>
        <taxon>Bacteria</taxon>
        <taxon>Pseudomonadati</taxon>
        <taxon>Myxococcota</taxon>
        <taxon>Polyangia</taxon>
        <taxon>Polyangiales</taxon>
        <taxon>Polyangiaceae</taxon>
        <taxon>Chondromyces</taxon>
    </lineage>
</organism>
<evidence type="ECO:0000256" key="5">
    <source>
        <dbReference type="ARBA" id="ARBA00022553"/>
    </source>
</evidence>
<dbReference type="PANTHER" id="PTHR44936:SF10">
    <property type="entry name" value="SENSOR PROTEIN RSTB"/>
    <property type="match status" value="1"/>
</dbReference>
<dbReference type="InterPro" id="IPR004358">
    <property type="entry name" value="Sig_transdc_His_kin-like_C"/>
</dbReference>
<keyword evidence="5" id="KW-0597">Phosphoprotein</keyword>
<dbReference type="SMART" id="SM00388">
    <property type="entry name" value="HisKA"/>
    <property type="match status" value="1"/>
</dbReference>
<comment type="catalytic activity">
    <reaction evidence="1">
        <text>ATP + protein L-histidine = ADP + protein N-phospho-L-histidine.</text>
        <dbReference type="EC" id="2.7.13.3"/>
    </reaction>
</comment>
<name>A0A017SUS1_9BACT</name>
<dbReference type="EMBL" id="ASRX01000100">
    <property type="protein sequence ID" value="EYF00719.1"/>
    <property type="molecule type" value="Genomic_DNA"/>
</dbReference>
<dbReference type="AlphaFoldDB" id="A0A017SUS1"/>
<evidence type="ECO:0000256" key="9">
    <source>
        <dbReference type="ARBA" id="ARBA00022840"/>
    </source>
</evidence>
<reference evidence="12 13" key="1">
    <citation type="submission" date="2013-05" db="EMBL/GenBank/DDBJ databases">
        <title>Genome assembly of Chondromyces apiculatus DSM 436.</title>
        <authorList>
            <person name="Sharma G."/>
            <person name="Khatri I."/>
            <person name="Kaur C."/>
            <person name="Mayilraj S."/>
            <person name="Subramanian S."/>
        </authorList>
    </citation>
    <scope>NUCLEOTIDE SEQUENCE [LARGE SCALE GENOMIC DNA]</scope>
    <source>
        <strain evidence="12 13">DSM 436</strain>
    </source>
</reference>
<dbReference type="Gene3D" id="3.30.565.10">
    <property type="entry name" value="Histidine kinase-like ATPase, C-terminal domain"/>
    <property type="match status" value="1"/>
</dbReference>
<feature type="transmembrane region" description="Helical" evidence="10">
    <location>
        <begin position="101"/>
        <end position="118"/>
    </location>
</feature>
<dbReference type="InterPro" id="IPR036890">
    <property type="entry name" value="HATPase_C_sf"/>
</dbReference>
<dbReference type="PANTHER" id="PTHR44936">
    <property type="entry name" value="SENSOR PROTEIN CREC"/>
    <property type="match status" value="1"/>
</dbReference>
<evidence type="ECO:0000259" key="11">
    <source>
        <dbReference type="PROSITE" id="PS50109"/>
    </source>
</evidence>
<dbReference type="Pfam" id="PF02518">
    <property type="entry name" value="HATPase_c"/>
    <property type="match status" value="1"/>
</dbReference>
<dbReference type="PRINTS" id="PR00344">
    <property type="entry name" value="BCTRLSENSOR"/>
</dbReference>
<evidence type="ECO:0000313" key="13">
    <source>
        <dbReference type="Proteomes" id="UP000019678"/>
    </source>
</evidence>
<evidence type="ECO:0000256" key="10">
    <source>
        <dbReference type="SAM" id="Phobius"/>
    </source>
</evidence>
<dbReference type="InterPro" id="IPR050980">
    <property type="entry name" value="2C_sensor_his_kinase"/>
</dbReference>
<dbReference type="EC" id="2.7.13.3" evidence="3"/>
<dbReference type="CDD" id="cd00082">
    <property type="entry name" value="HisKA"/>
    <property type="match status" value="1"/>
</dbReference>
<comment type="caution">
    <text evidence="12">The sequence shown here is derived from an EMBL/GenBank/DDBJ whole genome shotgun (WGS) entry which is preliminary data.</text>
</comment>
<keyword evidence="4" id="KW-1003">Cell membrane</keyword>
<dbReference type="SUPFAM" id="SSF47384">
    <property type="entry name" value="Homodimeric domain of signal transducing histidine kinase"/>
    <property type="match status" value="1"/>
</dbReference>
<dbReference type="SMART" id="SM00387">
    <property type="entry name" value="HATPase_c"/>
    <property type="match status" value="1"/>
</dbReference>
<evidence type="ECO:0000313" key="12">
    <source>
        <dbReference type="EMBL" id="EYF00719.1"/>
    </source>
</evidence>
<evidence type="ECO:0000256" key="2">
    <source>
        <dbReference type="ARBA" id="ARBA00004651"/>
    </source>
</evidence>
<dbReference type="Gene3D" id="1.10.287.130">
    <property type="match status" value="1"/>
</dbReference>
<evidence type="ECO:0000256" key="4">
    <source>
        <dbReference type="ARBA" id="ARBA00022475"/>
    </source>
</evidence>
<keyword evidence="7" id="KW-0547">Nucleotide-binding</keyword>
<sequence length="431" mass="46133">MQPDVDTQVSFPWLIRLRWLALGGQAAAVLIARYGFEVELSWIALAPLITASGLSNAALSVWVRNNPASRAASMVLGGVLTLDTLVLTGLLAAAGGATNPFSVLYLVHITMAAVVLGARWTTLIAILSITSFAALFLLPLQADHAHHQHAHHMHMPAGDQFSTHLYGMWLAFTLAAGLVAYFVRKIAVTIALQREQIAGLRENAARHARLASLTTLAAGAAHELGSPLGTISVAAHEMELSLARLPGAADIHEDAQLILAEVDRCQDILRRMGARATTDAGTATITLDELPPLLQARLDPPRRARVTLDTGPLAWPVHLPREHALQSLTALVKNALDASPETADVHVRVDAEDDLLRLSVEDRGTGMTDDILARAGEPFFTTKEPGRGLGLGLFLARAFAESHGGSLTLERRPDGGTRATLRLPRKTLVES</sequence>
<dbReference type="InterPro" id="IPR003661">
    <property type="entry name" value="HisK_dim/P_dom"/>
</dbReference>
<dbReference type="GO" id="GO:0005886">
    <property type="term" value="C:plasma membrane"/>
    <property type="evidence" value="ECO:0007669"/>
    <property type="project" value="UniProtKB-SubCell"/>
</dbReference>
<evidence type="ECO:0000256" key="1">
    <source>
        <dbReference type="ARBA" id="ARBA00000085"/>
    </source>
</evidence>
<evidence type="ECO:0000256" key="3">
    <source>
        <dbReference type="ARBA" id="ARBA00012438"/>
    </source>
</evidence>
<keyword evidence="6" id="KW-0808">Transferase</keyword>
<dbReference type="Proteomes" id="UP000019678">
    <property type="component" value="Unassembled WGS sequence"/>
</dbReference>
<keyword evidence="10" id="KW-0812">Transmembrane</keyword>
<keyword evidence="9" id="KW-0067">ATP-binding</keyword>
<keyword evidence="8 12" id="KW-0418">Kinase</keyword>
<evidence type="ECO:0000256" key="8">
    <source>
        <dbReference type="ARBA" id="ARBA00022777"/>
    </source>
</evidence>
<feature type="transmembrane region" description="Helical" evidence="10">
    <location>
        <begin position="161"/>
        <end position="183"/>
    </location>
</feature>
<feature type="domain" description="Histidine kinase" evidence="11">
    <location>
        <begin position="219"/>
        <end position="427"/>
    </location>
</feature>
<dbReference type="InterPro" id="IPR003594">
    <property type="entry name" value="HATPase_dom"/>
</dbReference>
<dbReference type="InterPro" id="IPR036097">
    <property type="entry name" value="HisK_dim/P_sf"/>
</dbReference>
<dbReference type="GO" id="GO:0005524">
    <property type="term" value="F:ATP binding"/>
    <property type="evidence" value="ECO:0007669"/>
    <property type="project" value="UniProtKB-KW"/>
</dbReference>
<keyword evidence="10" id="KW-1133">Transmembrane helix</keyword>
<dbReference type="CDD" id="cd00075">
    <property type="entry name" value="HATPase"/>
    <property type="match status" value="1"/>
</dbReference>
<feature type="transmembrane region" description="Helical" evidence="10">
    <location>
        <begin position="123"/>
        <end position="141"/>
    </location>
</feature>
<protein>
    <recommendedName>
        <fullName evidence="3">histidine kinase</fullName>
        <ecNumber evidence="3">2.7.13.3</ecNumber>
    </recommendedName>
</protein>
<dbReference type="OrthoDB" id="9785252at2"/>
<accession>A0A017SUS1</accession>